<evidence type="ECO:0000256" key="2">
    <source>
        <dbReference type="SAM" id="MobiDB-lite"/>
    </source>
</evidence>
<dbReference type="Pfam" id="PF14611">
    <property type="entry name" value="KH_SLS1_1"/>
    <property type="match status" value="1"/>
</dbReference>
<dbReference type="AlphaFoldDB" id="A0A8X7TCE4"/>
<feature type="domain" description="SLS1 N-terminal" evidence="4">
    <location>
        <begin position="103"/>
        <end position="182"/>
    </location>
</feature>
<feature type="region of interest" description="Disordered" evidence="2">
    <location>
        <begin position="422"/>
        <end position="492"/>
    </location>
</feature>
<evidence type="ECO:0000259" key="3">
    <source>
        <dbReference type="Pfam" id="PF14611"/>
    </source>
</evidence>
<organism evidence="6 7">
    <name type="scientific">Candida parapsilosis</name>
    <name type="common">Yeast</name>
    <dbReference type="NCBI Taxonomy" id="5480"/>
    <lineage>
        <taxon>Eukaryota</taxon>
        <taxon>Fungi</taxon>
        <taxon>Dikarya</taxon>
        <taxon>Ascomycota</taxon>
        <taxon>Saccharomycotina</taxon>
        <taxon>Pichiomycetes</taxon>
        <taxon>Debaryomycetaceae</taxon>
        <taxon>Candida/Lodderomyces clade</taxon>
        <taxon>Candida</taxon>
    </lineage>
</organism>
<protein>
    <submittedName>
        <fullName evidence="6">Mitochondrial inner-membrane-bound regulator family protein</fullName>
    </submittedName>
</protein>
<evidence type="ECO:0000256" key="1">
    <source>
        <dbReference type="SAM" id="Coils"/>
    </source>
</evidence>
<dbReference type="OrthoDB" id="5392646at2759"/>
<name>A0A8X7TCE4_CANPA</name>
<feature type="coiled-coil region" evidence="1">
    <location>
        <begin position="235"/>
        <end position="262"/>
    </location>
</feature>
<feature type="compositionally biased region" description="Basic and acidic residues" evidence="2">
    <location>
        <begin position="460"/>
        <end position="476"/>
    </location>
</feature>
<feature type="compositionally biased region" description="Basic residues" evidence="2">
    <location>
        <begin position="59"/>
        <end position="71"/>
    </location>
</feature>
<feature type="compositionally biased region" description="Polar residues" evidence="2">
    <location>
        <begin position="477"/>
        <end position="492"/>
    </location>
</feature>
<sequence length="928" mass="105798">MLIRHCLSRKAILVPRRSLILTPILHNVSESNATQTIPTPKESNKKQKRIYLKPDEIRNRKRKNNGKRKSSTSRSLPRDDAPKVDLALIQELYRKNNDLANPSTNDDLFRYIETFRPFEPKIGRRRYDQLTKEVNNAFKKNQIISYINYYTSKHPDSPPLIPRLSKHQLIESLFMRYWRITKQDSNASNDELLSYRVIELTPAQRFLLDPKRSKFIRNIIACNIKVQLGKNKLSVSGLKSDLDYIEAELVQLSNQIKTEEIDLSSIGKSGKTGFDFNEISMTSSAYFEQLNDNKFKILARSQQNIDTAKRLILWALDNNPHIQTLLFNKKAITNARLLPYVNEDVWAWCDKHAQYYSLFFRDRRPGAHSDLVFEKFDKMNDKFLKSKSLGELVDHKLALKSENDSFLDDELSQEVLNMFKSIGTAEKESTDNYSTEKESTEKESTEKEPTENESNENESIENKSIENESIENKSRETQNITNENPVDANSDTVSQVVKEEEPLSGTKNEFDLDKIIKNRHESASTTNDHEQHLNLEELRHELGAFDHDLKLEDFPDVSNLIVDAEKQTSDEVLEILRAELGAFAEDDGGAGYDDTEDVTKALELVDDEQRSRDFNDGSTSGSRSDDKTSLRQSVKSSPLSKQQIDDLYTQLNDLAFANGLPGASRDVEPYSAYTIQFGSLLFKQDKGIQAAPTSEQLVKANKSQFSFLTSIPFIKDLATSLPILYNGNQTFTNKMQIRLVPSIYVKSDNSNLQQLQQYPPVEIQADLNDWGKIKLETLQVLSIEAINNCYVAMPHMASDLQVSKLIIGDLLQPQMESQIANGISFDNQPNLSKFLEDSQLSFGGKIQIKPSSSIELCINDQLIKYDFVHLTYKTDLMFDLNGRELCLSIVEGGSFGGKRFEVILGDGELSNDDFAKFLNDAIRFYSEI</sequence>
<evidence type="ECO:0000259" key="4">
    <source>
        <dbReference type="Pfam" id="PF20776"/>
    </source>
</evidence>
<feature type="region of interest" description="Disordered" evidence="2">
    <location>
        <begin position="605"/>
        <end position="641"/>
    </location>
</feature>
<feature type="domain" description="SLS1 C-terminal" evidence="5">
    <location>
        <begin position="625"/>
        <end position="924"/>
    </location>
</feature>
<feature type="compositionally biased region" description="Basic and acidic residues" evidence="2">
    <location>
        <begin position="425"/>
        <end position="450"/>
    </location>
</feature>
<comment type="caution">
    <text evidence="6">The sequence shown here is derived from an EMBL/GenBank/DDBJ whole genome shotgun (WGS) entry which is preliminary data.</text>
</comment>
<dbReference type="GO" id="GO:0005743">
    <property type="term" value="C:mitochondrial inner membrane"/>
    <property type="evidence" value="ECO:0007669"/>
    <property type="project" value="InterPro"/>
</dbReference>
<reference evidence="6" key="1">
    <citation type="submission" date="2020-03" db="EMBL/GenBank/DDBJ databases">
        <title>FDA dAtabase for Regulatory Grade micrObial Sequences (FDA-ARGOS): Supporting development and validation of Infectious Disease Dx tests.</title>
        <authorList>
            <person name="Campos J."/>
            <person name="Goldberg B."/>
            <person name="Tallon L."/>
            <person name="Sadzewicz L."/>
            <person name="Vavikolanu K."/>
            <person name="Mehta A."/>
            <person name="Aluvathingal J."/>
            <person name="Nadendla S."/>
            <person name="Nandy P."/>
            <person name="Geyer C."/>
            <person name="Yan Y."/>
            <person name="Sichtig H."/>
        </authorList>
    </citation>
    <scope>NUCLEOTIDE SEQUENCE [LARGE SCALE GENOMIC DNA]</scope>
    <source>
        <strain evidence="6">FDAARGOS_652</strain>
    </source>
</reference>
<dbReference type="InterPro" id="IPR032741">
    <property type="entry name" value="Sls1_KH-1"/>
</dbReference>
<gene>
    <name evidence="6" type="ORF">FOB60_002389</name>
</gene>
<dbReference type="InterPro" id="IPR048401">
    <property type="entry name" value="SLS1_C"/>
</dbReference>
<accession>A0A8X7TCE4</accession>
<evidence type="ECO:0000259" key="5">
    <source>
        <dbReference type="Pfam" id="PF20778"/>
    </source>
</evidence>
<feature type="region of interest" description="Disordered" evidence="2">
    <location>
        <begin position="54"/>
        <end position="80"/>
    </location>
</feature>
<evidence type="ECO:0000313" key="6">
    <source>
        <dbReference type="EMBL" id="KAF6057834.1"/>
    </source>
</evidence>
<dbReference type="EMBL" id="JABWAB010000003">
    <property type="protein sequence ID" value="KAF6057834.1"/>
    <property type="molecule type" value="Genomic_DNA"/>
</dbReference>
<feature type="compositionally biased region" description="Polar residues" evidence="2">
    <location>
        <begin position="630"/>
        <end position="641"/>
    </location>
</feature>
<dbReference type="Proteomes" id="UP000590412">
    <property type="component" value="Unassembled WGS sequence"/>
</dbReference>
<proteinExistence type="predicted"/>
<dbReference type="InterPro" id="IPR048400">
    <property type="entry name" value="SLS1_N"/>
</dbReference>
<keyword evidence="1" id="KW-0175">Coiled coil</keyword>
<dbReference type="Pfam" id="PF20778">
    <property type="entry name" value="SLS1_C"/>
    <property type="match status" value="1"/>
</dbReference>
<evidence type="ECO:0000313" key="7">
    <source>
        <dbReference type="Proteomes" id="UP000590412"/>
    </source>
</evidence>
<dbReference type="Pfam" id="PF20776">
    <property type="entry name" value="SLS1_N"/>
    <property type="match status" value="1"/>
</dbReference>
<feature type="domain" description="SLS1 first KH" evidence="3">
    <location>
        <begin position="197"/>
        <end position="256"/>
    </location>
</feature>